<proteinExistence type="predicted"/>
<dbReference type="PANTHER" id="PTHR45008:SF1">
    <property type="entry name" value="PTS SYSTEM GLUCOSE-SPECIFIC EIIA COMPONENT"/>
    <property type="match status" value="1"/>
</dbReference>
<dbReference type="Gene3D" id="2.70.70.10">
    <property type="entry name" value="Glucose Permease (Domain IIA)"/>
    <property type="match status" value="1"/>
</dbReference>
<dbReference type="Pfam" id="PF00358">
    <property type="entry name" value="PTS_EIIA_1"/>
    <property type="match status" value="1"/>
</dbReference>
<dbReference type="RefSeq" id="WP_036621121.1">
    <property type="nucleotide sequence ID" value="NZ_BOSD01000031.1"/>
</dbReference>
<comment type="subcellular location">
    <subcellularLocation>
        <location evidence="1">Cytoplasm</location>
    </subcellularLocation>
</comment>
<evidence type="ECO:0000259" key="7">
    <source>
        <dbReference type="PROSITE" id="PS51093"/>
    </source>
</evidence>
<feature type="domain" description="PTS EIIA type-1" evidence="7">
    <location>
        <begin position="32"/>
        <end position="137"/>
    </location>
</feature>
<dbReference type="PANTHER" id="PTHR45008">
    <property type="entry name" value="PTS SYSTEM GLUCOSE-SPECIFIC EIIA COMPONENT"/>
    <property type="match status" value="1"/>
</dbReference>
<name>A0A090ZFF0_PAEMA</name>
<evidence type="ECO:0000313" key="10">
    <source>
        <dbReference type="Proteomes" id="UP000029278"/>
    </source>
</evidence>
<evidence type="ECO:0000256" key="5">
    <source>
        <dbReference type="ARBA" id="ARBA00022683"/>
    </source>
</evidence>
<organism evidence="8 10">
    <name type="scientific">Paenibacillus macerans</name>
    <name type="common">Bacillus macerans</name>
    <dbReference type="NCBI Taxonomy" id="44252"/>
    <lineage>
        <taxon>Bacteria</taxon>
        <taxon>Bacillati</taxon>
        <taxon>Bacillota</taxon>
        <taxon>Bacilli</taxon>
        <taxon>Bacillales</taxon>
        <taxon>Paenibacillaceae</taxon>
        <taxon>Paenibacillus</taxon>
    </lineage>
</organism>
<gene>
    <name evidence="8" type="primary">ptbA</name>
    <name evidence="8" type="ORF">DJ90_525</name>
    <name evidence="9" type="ORF">GNQ08_11485</name>
</gene>
<dbReference type="STRING" id="44252.DJ90_525"/>
<keyword evidence="2" id="KW-0813">Transport</keyword>
<dbReference type="FunFam" id="2.70.70.10:FF:000001">
    <property type="entry name" value="PTS system glucose-specific IIA component"/>
    <property type="match status" value="1"/>
</dbReference>
<evidence type="ECO:0000256" key="6">
    <source>
        <dbReference type="ARBA" id="ARBA00022777"/>
    </source>
</evidence>
<comment type="caution">
    <text evidence="8">The sequence shown here is derived from an EMBL/GenBank/DDBJ whole genome shotgun (WGS) entry which is preliminary data.</text>
</comment>
<dbReference type="SUPFAM" id="SSF51261">
    <property type="entry name" value="Duplicated hybrid motif"/>
    <property type="match status" value="1"/>
</dbReference>
<evidence type="ECO:0000256" key="2">
    <source>
        <dbReference type="ARBA" id="ARBA00022448"/>
    </source>
</evidence>
<keyword evidence="10" id="KW-1185">Reference proteome</keyword>
<evidence type="ECO:0000313" key="8">
    <source>
        <dbReference type="EMBL" id="KFN10034.1"/>
    </source>
</evidence>
<dbReference type="PROSITE" id="PS00371">
    <property type="entry name" value="PTS_EIIA_TYPE_1_HIS"/>
    <property type="match status" value="1"/>
</dbReference>
<keyword evidence="5" id="KW-0598">Phosphotransferase system</keyword>
<dbReference type="GO" id="GO:0005737">
    <property type="term" value="C:cytoplasm"/>
    <property type="evidence" value="ECO:0007669"/>
    <property type="project" value="UniProtKB-SubCell"/>
</dbReference>
<dbReference type="EMBL" id="JMQA01000020">
    <property type="protein sequence ID" value="KFN10034.1"/>
    <property type="molecule type" value="Genomic_DNA"/>
</dbReference>
<dbReference type="PATRIC" id="fig|44252.3.peg.1765"/>
<reference evidence="8 10" key="1">
    <citation type="submission" date="2014-04" db="EMBL/GenBank/DDBJ databases">
        <authorList>
            <person name="Bishop-Lilly K.A."/>
            <person name="Broomall S.M."/>
            <person name="Chain P.S."/>
            <person name="Chertkov O."/>
            <person name="Coyne S.R."/>
            <person name="Daligault H.E."/>
            <person name="Davenport K.W."/>
            <person name="Erkkila T."/>
            <person name="Frey K.G."/>
            <person name="Gibbons H.S."/>
            <person name="Gu W."/>
            <person name="Jaissle J."/>
            <person name="Johnson S.L."/>
            <person name="Koroleva G.I."/>
            <person name="Ladner J.T."/>
            <person name="Lo C.-C."/>
            <person name="Minogue T.D."/>
            <person name="Munk C."/>
            <person name="Palacios G.F."/>
            <person name="Redden C.L."/>
            <person name="Rosenzweig C.N."/>
            <person name="Scholz M.B."/>
            <person name="Teshima H."/>
            <person name="Xu Y."/>
        </authorList>
    </citation>
    <scope>NUCLEOTIDE SEQUENCE [LARGE SCALE GENOMIC DNA]</scope>
    <source>
        <strain evidence="8 10">8244</strain>
    </source>
</reference>
<accession>A0A090ZFF0</accession>
<dbReference type="HOGENOM" id="CLU_012312_5_3_9"/>
<dbReference type="Proteomes" id="UP000442469">
    <property type="component" value="Unassembled WGS sequence"/>
</dbReference>
<dbReference type="InterPro" id="IPR011055">
    <property type="entry name" value="Dup_hybrid_motif"/>
</dbReference>
<protein>
    <submittedName>
        <fullName evidence="9">PTS glucose transporter subunit IIA</fullName>
    </submittedName>
    <submittedName>
        <fullName evidence="8">PTS system, glucose subfamily, IIA component domain protein</fullName>
    </submittedName>
</protein>
<dbReference type="EMBL" id="WNZZ01000006">
    <property type="protein sequence ID" value="MUG23032.1"/>
    <property type="molecule type" value="Genomic_DNA"/>
</dbReference>
<dbReference type="Proteomes" id="UP000029278">
    <property type="component" value="Unassembled WGS sequence"/>
</dbReference>
<keyword evidence="6" id="KW-0418">Kinase</keyword>
<dbReference type="GO" id="GO:0009401">
    <property type="term" value="P:phosphoenolpyruvate-dependent sugar phosphotransferase system"/>
    <property type="evidence" value="ECO:0007669"/>
    <property type="project" value="UniProtKB-KW"/>
</dbReference>
<dbReference type="PROSITE" id="PS51093">
    <property type="entry name" value="PTS_EIIA_TYPE_1"/>
    <property type="match status" value="1"/>
</dbReference>
<dbReference type="InterPro" id="IPR001127">
    <property type="entry name" value="PTS_EIIA_1_perm"/>
</dbReference>
<keyword evidence="4" id="KW-0808">Transferase</keyword>
<keyword evidence="3 9" id="KW-0762">Sugar transport</keyword>
<dbReference type="NCBIfam" id="TIGR00830">
    <property type="entry name" value="PTBA"/>
    <property type="match status" value="1"/>
</dbReference>
<dbReference type="AlphaFoldDB" id="A0A090ZFF0"/>
<evidence type="ECO:0000313" key="9">
    <source>
        <dbReference type="EMBL" id="MUG23032.1"/>
    </source>
</evidence>
<evidence type="ECO:0000256" key="4">
    <source>
        <dbReference type="ARBA" id="ARBA00022679"/>
    </source>
</evidence>
<reference evidence="9 11" key="2">
    <citation type="submission" date="2019-11" db="EMBL/GenBank/DDBJ databases">
        <title>Draft genome sequences of five Paenibacillus species of dairy origin.</title>
        <authorList>
            <person name="Olajide A.M."/>
            <person name="Chen S."/>
            <person name="Lapointe G."/>
        </authorList>
    </citation>
    <scope>NUCLEOTIDE SEQUENCE [LARGE SCALE GENOMIC DNA]</scope>
    <source>
        <strain evidence="9 11">3CT49</strain>
    </source>
</reference>
<dbReference type="InterPro" id="IPR050890">
    <property type="entry name" value="PTS_EIIA_component"/>
</dbReference>
<dbReference type="GO" id="GO:0016301">
    <property type="term" value="F:kinase activity"/>
    <property type="evidence" value="ECO:0007669"/>
    <property type="project" value="UniProtKB-KW"/>
</dbReference>
<evidence type="ECO:0000313" key="11">
    <source>
        <dbReference type="Proteomes" id="UP000442469"/>
    </source>
</evidence>
<evidence type="ECO:0000256" key="3">
    <source>
        <dbReference type="ARBA" id="ARBA00022597"/>
    </source>
</evidence>
<sequence>MFGWKKKKAVEQILEVLAPLPGKVLPLAEVPDEAFAGGLMGEGIAIQPVEGKVTAPFAGKVVHVMEKSKHAVMLEHESGAQILIHVGMNTVALKGEGFTAHVNSGDSVAQGQLLLEFNIPAIEQAGYTVITPVIVPAGQEHIKRIEVAEGQTDGQQGVIRIYY</sequence>
<dbReference type="OrthoDB" id="92465at2"/>
<evidence type="ECO:0000256" key="1">
    <source>
        <dbReference type="ARBA" id="ARBA00004496"/>
    </source>
</evidence>
<dbReference type="GeneID" id="77012336"/>